<dbReference type="AlphaFoldDB" id="A0A0L8A622"/>
<protein>
    <submittedName>
        <fullName evidence="1">Membrane protein</fullName>
    </submittedName>
</protein>
<evidence type="ECO:0000313" key="1">
    <source>
        <dbReference type="EMBL" id="KOE97755.1"/>
    </source>
</evidence>
<accession>A0A0L8A622</accession>
<organism evidence="1 2">
    <name type="scientific">Stenotrophomonas geniculata N1</name>
    <dbReference type="NCBI Taxonomy" id="1167641"/>
    <lineage>
        <taxon>Bacteria</taxon>
        <taxon>Pseudomonadati</taxon>
        <taxon>Pseudomonadota</taxon>
        <taxon>Gammaproteobacteria</taxon>
        <taxon>Lysobacterales</taxon>
        <taxon>Lysobacteraceae</taxon>
        <taxon>Stenotrophomonas</taxon>
    </lineage>
</organism>
<comment type="caution">
    <text evidence="1">The sequence shown here is derived from an EMBL/GenBank/DDBJ whole genome shotgun (WGS) entry which is preliminary data.</text>
</comment>
<dbReference type="OrthoDB" id="9176965at2"/>
<reference evidence="1 2" key="1">
    <citation type="journal article" date="2012" name="J. Bacteriol.">
        <title>Genome sequence of a novel nicotine-degrading strain, Pseudomonas geniculata N1.</title>
        <authorList>
            <person name="Tang H."/>
            <person name="Yu H."/>
            <person name="Tai C."/>
            <person name="Huang K."/>
            <person name="Liu Y."/>
            <person name="Wang L."/>
            <person name="Yao Y."/>
            <person name="Wu G."/>
            <person name="Xu P."/>
        </authorList>
    </citation>
    <scope>NUCLEOTIDE SEQUENCE [LARGE SCALE GENOMIC DNA]</scope>
    <source>
        <strain evidence="1 2">N1</strain>
    </source>
</reference>
<proteinExistence type="predicted"/>
<dbReference type="EMBL" id="AJLO02000040">
    <property type="protein sequence ID" value="KOE97755.1"/>
    <property type="molecule type" value="Genomic_DNA"/>
</dbReference>
<sequence>MVRNRSHHARMTVDRIALRRFTQWLPFLVLVAICVAWWSPLGVVVALAACLAVGGVLQRFDLVGDAVGGALLRSRATLPFATRPPTHDVLLDWGELGMGGPAYSTQMLRDGAIVEGVSTGGSRDASGEWQTLAGSALRVASGYIDRSEAVIVYDEADKKVMHLLTIVPSLFWQELHERRQLGGDAEAAMWLRDLPCRSSTLRPCRGLWLEPEHPALAAGLPQALRHVLPDARVLRAIPLLPDDLRLTAHPMLFARICPYALCLDGEPSDRHACDLETVITSPSGRCVVVAGSVLDGDLRPIEGVWLVHWQGRWQAIGRRATGGSGKARSGAWIDVIEAGDDGTLRCDAYEEHWTFDAITRIPTPHTALALPVEWRETALAVRVRDGHFSLRLPRADQRPSVTG</sequence>
<evidence type="ECO:0000313" key="2">
    <source>
        <dbReference type="Proteomes" id="UP000036890"/>
    </source>
</evidence>
<dbReference type="Proteomes" id="UP000036890">
    <property type="component" value="Unassembled WGS sequence"/>
</dbReference>
<name>A0A0L8A622_9GAMM</name>
<gene>
    <name evidence="1" type="ORF">W7K_18340</name>
</gene>